<keyword evidence="2" id="KW-1185">Reference proteome</keyword>
<protein>
    <submittedName>
        <fullName evidence="1">Uncharacterized protein</fullName>
    </submittedName>
</protein>
<sequence length="39" mass="4583">MVARLFFYGDKGARYKLSIFQLVQDMVEISPRFELESVV</sequence>
<dbReference type="EMBL" id="AVPE01000013">
    <property type="protein sequence ID" value="KGX90759.1"/>
    <property type="molecule type" value="Genomic_DNA"/>
</dbReference>
<accession>A0A0A5GFH3</accession>
<comment type="caution">
    <text evidence="1">The sequence shown here is derived from an EMBL/GenBank/DDBJ whole genome shotgun (WGS) entry which is preliminary data.</text>
</comment>
<evidence type="ECO:0000313" key="1">
    <source>
        <dbReference type="EMBL" id="KGX90759.1"/>
    </source>
</evidence>
<dbReference type="AlphaFoldDB" id="A0A0A5GFH3"/>
<dbReference type="Proteomes" id="UP000030528">
    <property type="component" value="Unassembled WGS sequence"/>
</dbReference>
<organism evidence="1 2">
    <name type="scientific">Pontibacillus halophilus JSM 076056 = DSM 19796</name>
    <dbReference type="NCBI Taxonomy" id="1385510"/>
    <lineage>
        <taxon>Bacteria</taxon>
        <taxon>Bacillati</taxon>
        <taxon>Bacillota</taxon>
        <taxon>Bacilli</taxon>
        <taxon>Bacillales</taxon>
        <taxon>Bacillaceae</taxon>
        <taxon>Pontibacillus</taxon>
    </lineage>
</organism>
<name>A0A0A5GFH3_9BACI</name>
<gene>
    <name evidence="1" type="ORF">N781_06565</name>
</gene>
<evidence type="ECO:0000313" key="2">
    <source>
        <dbReference type="Proteomes" id="UP000030528"/>
    </source>
</evidence>
<reference evidence="1 2" key="1">
    <citation type="submission" date="2013-08" db="EMBL/GenBank/DDBJ databases">
        <authorList>
            <person name="Huang J."/>
            <person name="Wang G."/>
        </authorList>
    </citation>
    <scope>NUCLEOTIDE SEQUENCE [LARGE SCALE GENOMIC DNA]</scope>
    <source>
        <strain evidence="1 2">JSM 076056</strain>
    </source>
</reference>
<proteinExistence type="predicted"/>